<dbReference type="Proteomes" id="UP000824881">
    <property type="component" value="Unassembled WGS sequence"/>
</dbReference>
<organism evidence="1 2">
    <name type="scientific">Pleurotus cornucopiae</name>
    <name type="common">Cornucopia mushroom</name>
    <dbReference type="NCBI Taxonomy" id="5321"/>
    <lineage>
        <taxon>Eukaryota</taxon>
        <taxon>Fungi</taxon>
        <taxon>Dikarya</taxon>
        <taxon>Basidiomycota</taxon>
        <taxon>Agaricomycotina</taxon>
        <taxon>Agaricomycetes</taxon>
        <taxon>Agaricomycetidae</taxon>
        <taxon>Agaricales</taxon>
        <taxon>Pleurotineae</taxon>
        <taxon>Pleurotaceae</taxon>
        <taxon>Pleurotus</taxon>
    </lineage>
</organism>
<sequence length="490" mass="55121">MESTYYLAVGVAGLLASFFVFKKQRLPAPLPPGPKGWPLLGNVTDLPSSQAWVKFTALGRQYGGIVYLNALGRSIIILNDAKYAFDMLAKKSRNYSDRPKLMMAGQLVGWGEGPALIPFSETWLEYRRLFSQFIGSRSKVEGFQTVLQDETRSYINSIRDNPEVWVQHTQRLAGAIVLKITYGYSAEPHDDPLVRLVDEAMDQFSETTGINAYMVDFFPILRFVPEWFPGASWKRKAAKYRETLAQMLDVPYNLVKQRMADGMTESSFVSQALADAQLDPKQERNIQWAAAGVYSGGADTTVGGIECFFLAMTRHTAEQIKAQGEIDAALGFGHLPTLSDRSRLPYVEALYAEVMRVYTFGPIGLPHVVSEDDIHDGYFIPKGTMVITNNWQFFHDPQTYQNPESFDPTRFLGDNNRAKETDPRDYLFGFGRRTCPAEATMWLACASVLASFDIRPPEENGEPVLPEPRFMDGSISHPEHFECIIRPRTA</sequence>
<name>A0ACB7IP46_PLECO</name>
<accession>A0ACB7IP46</accession>
<evidence type="ECO:0000313" key="1">
    <source>
        <dbReference type="EMBL" id="KAG9219944.1"/>
    </source>
</evidence>
<gene>
    <name evidence="1" type="ORF">CCMSSC00406_0006857</name>
</gene>
<dbReference type="EMBL" id="WQMT02000008">
    <property type="protein sequence ID" value="KAG9219944.1"/>
    <property type="molecule type" value="Genomic_DNA"/>
</dbReference>
<reference evidence="1 2" key="1">
    <citation type="journal article" date="2021" name="Appl. Environ. Microbiol.">
        <title>Genetic linkage and physical mapping for an oyster mushroom Pleurotus cornucopiae and QTL analysis for the trait cap color.</title>
        <authorList>
            <person name="Zhang Y."/>
            <person name="Gao W."/>
            <person name="Sonnenberg A."/>
            <person name="Chen Q."/>
            <person name="Zhang J."/>
            <person name="Huang C."/>
        </authorList>
    </citation>
    <scope>NUCLEOTIDE SEQUENCE [LARGE SCALE GENOMIC DNA]</scope>
    <source>
        <strain evidence="1">CCMSSC00406</strain>
    </source>
</reference>
<proteinExistence type="predicted"/>
<evidence type="ECO:0000313" key="2">
    <source>
        <dbReference type="Proteomes" id="UP000824881"/>
    </source>
</evidence>
<comment type="caution">
    <text evidence="1">The sequence shown here is derived from an EMBL/GenBank/DDBJ whole genome shotgun (WGS) entry which is preliminary data.</text>
</comment>
<protein>
    <submittedName>
        <fullName evidence="1">Uncharacterized protein</fullName>
    </submittedName>
</protein>
<keyword evidence="2" id="KW-1185">Reference proteome</keyword>